<organism evidence="1 2">
    <name type="scientific">Effrenium voratum</name>
    <dbReference type="NCBI Taxonomy" id="2562239"/>
    <lineage>
        <taxon>Eukaryota</taxon>
        <taxon>Sar</taxon>
        <taxon>Alveolata</taxon>
        <taxon>Dinophyceae</taxon>
        <taxon>Suessiales</taxon>
        <taxon>Symbiodiniaceae</taxon>
        <taxon>Effrenium</taxon>
    </lineage>
</organism>
<comment type="caution">
    <text evidence="1">The sequence shown here is derived from an EMBL/GenBank/DDBJ whole genome shotgun (WGS) entry which is preliminary data.</text>
</comment>
<dbReference type="InterPro" id="IPR015943">
    <property type="entry name" value="WD40/YVTN_repeat-like_dom_sf"/>
</dbReference>
<dbReference type="SUPFAM" id="SSF69322">
    <property type="entry name" value="Tricorn protease domain 2"/>
    <property type="match status" value="1"/>
</dbReference>
<protein>
    <recommendedName>
        <fullName evidence="3">WD repeat-containing protein WRAP73</fullName>
    </recommendedName>
</protein>
<sequence>MEEVFRQTLGQWSPNGKYLAGAQQNRLQIREPDSMKLLQVFICIDKVERIQWSPDSQFLLTEVARQGLLQVWSMRDAEWSCRIYEGPAGIASARWINGETVLVTTEFQLYLSLWQLDGSTEAGSVAQIQRPKFGNRGVALSRDQCWLAVLRRLDCKDRLGIYNCEERYARLTDAVLPGDAANLAWGPDDNTILVWEMPGPTPWCYVYSLAGECLAKMGDILQRGVVPSPSMQLLAGCGIDRRLQLLSTVSKKVLASLPHDLAVAMSECEAGDEVFFWEEDFQDGQLCYRRQEAATLEEHLVPEALDAEGIPRQGVTLAVWSPDDRFLATKHESFPSVVWVWDLGRLVLAALLRHRAHVRAVAWDPLAQAERSRLAISTGDPVLFLWSAGSKPSAGACALSGARLRWRPDGRSVLLQEKDRCCTCRMGVAALGENVAARARLAVSCMRR</sequence>
<dbReference type="PANTHER" id="PTHR16220">
    <property type="entry name" value="WD REPEAT PROTEIN 8-RELATED"/>
    <property type="match status" value="1"/>
</dbReference>
<keyword evidence="2" id="KW-1185">Reference proteome</keyword>
<gene>
    <name evidence="1" type="ORF">EVOR1521_LOCUS6677</name>
</gene>
<accession>A0AA36HZM9</accession>
<name>A0AA36HZM9_9DINO</name>
<dbReference type="EMBL" id="CAUJNA010000507">
    <property type="protein sequence ID" value="CAJ1378006.1"/>
    <property type="molecule type" value="Genomic_DNA"/>
</dbReference>
<dbReference type="PANTHER" id="PTHR16220:SF0">
    <property type="entry name" value="WD REPEAT-CONTAINING PROTEIN WRAP73"/>
    <property type="match status" value="1"/>
</dbReference>
<evidence type="ECO:0000313" key="2">
    <source>
        <dbReference type="Proteomes" id="UP001178507"/>
    </source>
</evidence>
<reference evidence="1" key="1">
    <citation type="submission" date="2023-08" db="EMBL/GenBank/DDBJ databases">
        <authorList>
            <person name="Chen Y."/>
            <person name="Shah S."/>
            <person name="Dougan E. K."/>
            <person name="Thang M."/>
            <person name="Chan C."/>
        </authorList>
    </citation>
    <scope>NUCLEOTIDE SEQUENCE</scope>
</reference>
<evidence type="ECO:0000313" key="1">
    <source>
        <dbReference type="EMBL" id="CAJ1378006.1"/>
    </source>
</evidence>
<dbReference type="AlphaFoldDB" id="A0AA36HZM9"/>
<dbReference type="Proteomes" id="UP001178507">
    <property type="component" value="Unassembled WGS sequence"/>
</dbReference>
<dbReference type="InterPro" id="IPR052778">
    <property type="entry name" value="Centrosome-WD_assoc"/>
</dbReference>
<dbReference type="GO" id="GO:0005815">
    <property type="term" value="C:microtubule organizing center"/>
    <property type="evidence" value="ECO:0007669"/>
    <property type="project" value="TreeGrafter"/>
</dbReference>
<dbReference type="GO" id="GO:1990811">
    <property type="term" value="C:MWP complex"/>
    <property type="evidence" value="ECO:0007669"/>
    <property type="project" value="TreeGrafter"/>
</dbReference>
<evidence type="ECO:0008006" key="3">
    <source>
        <dbReference type="Google" id="ProtNLM"/>
    </source>
</evidence>
<proteinExistence type="predicted"/>
<dbReference type="Gene3D" id="2.130.10.10">
    <property type="entry name" value="YVTN repeat-like/Quinoprotein amine dehydrogenase"/>
    <property type="match status" value="2"/>
</dbReference>